<organism evidence="2">
    <name type="scientific">Candidatus Berkiella aquae</name>
    <dbReference type="NCBI Taxonomy" id="295108"/>
    <lineage>
        <taxon>Bacteria</taxon>
        <taxon>Pseudomonadati</taxon>
        <taxon>Pseudomonadota</taxon>
        <taxon>Gammaproteobacteria</taxon>
        <taxon>Candidatus Berkiellales</taxon>
        <taxon>Candidatus Berkiellaceae</taxon>
        <taxon>Candidatus Berkiella</taxon>
    </lineage>
</organism>
<evidence type="ECO:0000256" key="1">
    <source>
        <dbReference type="SAM" id="SignalP"/>
    </source>
</evidence>
<keyword evidence="4" id="KW-1185">Reference proteome</keyword>
<feature type="signal peptide" evidence="1">
    <location>
        <begin position="1"/>
        <end position="19"/>
    </location>
</feature>
<dbReference type="Proteomes" id="UP000051497">
    <property type="component" value="Unassembled WGS sequence"/>
</dbReference>
<dbReference type="RefSeq" id="WP_075065626.1">
    <property type="nucleotide sequence ID" value="NZ_LKAJ02000001.1"/>
</dbReference>
<dbReference type="STRING" id="295108.HT99x_00990"/>
<sequence>MNKQIIFLALFSFTTCCFGAVYEVDKVLDNGYYIINGVSWKPHTSCRTLAQGDKVDFVNGNPNGECVTATIIDLNSNTKCLLWCETND</sequence>
<accession>A0A0Q9YM29</accession>
<dbReference type="EMBL" id="LKAJ02000001">
    <property type="protein sequence ID" value="MCS5710510.1"/>
    <property type="molecule type" value="Genomic_DNA"/>
</dbReference>
<dbReference type="EMBL" id="LKAJ01000003">
    <property type="protein sequence ID" value="KRG21798.1"/>
    <property type="molecule type" value="Genomic_DNA"/>
</dbReference>
<reference evidence="2" key="1">
    <citation type="submission" date="2015-09" db="EMBL/GenBank/DDBJ databases">
        <title>Draft Genome Sequences of Two Novel Amoeba-resistant Intranuclear Bacteria, Candidatus Berkiella cookevillensis and Candidatus Berkiella aquae.</title>
        <authorList>
            <person name="Mehari Y.T."/>
            <person name="Arivett B.A."/>
            <person name="Farone A.L."/>
            <person name="Gunderson J.H."/>
            <person name="Farone M.B."/>
        </authorList>
    </citation>
    <scope>NUCLEOTIDE SEQUENCE [LARGE SCALE GENOMIC DNA]</scope>
    <source>
        <strain evidence="2">HT99</strain>
    </source>
</reference>
<feature type="chain" id="PRO_5043129763" description="DUF5666 domain-containing protein" evidence="1">
    <location>
        <begin position="20"/>
        <end position="88"/>
    </location>
</feature>
<reference evidence="3" key="3">
    <citation type="submission" date="2021-06" db="EMBL/GenBank/DDBJ databases">
        <title>Genomic Description and Analysis of Intracellular Bacteria, Candidatus Berkiella cookevillensis and Candidatus Berkiella aquae.</title>
        <authorList>
            <person name="Kidane D.T."/>
            <person name="Mehari Y.T."/>
            <person name="Rice F.C."/>
            <person name="Arivett B.A."/>
            <person name="Farone A.L."/>
            <person name="Berk S.G."/>
            <person name="Farone M.B."/>
        </authorList>
    </citation>
    <scope>NUCLEOTIDE SEQUENCE</scope>
    <source>
        <strain evidence="3">HT99</strain>
    </source>
</reference>
<evidence type="ECO:0000313" key="3">
    <source>
        <dbReference type="EMBL" id="MCS5710510.1"/>
    </source>
</evidence>
<keyword evidence="1" id="KW-0732">Signal</keyword>
<comment type="caution">
    <text evidence="2">The sequence shown here is derived from an EMBL/GenBank/DDBJ whole genome shotgun (WGS) entry which is preliminary data.</text>
</comment>
<dbReference type="OrthoDB" id="5661820at2"/>
<evidence type="ECO:0008006" key="5">
    <source>
        <dbReference type="Google" id="ProtNLM"/>
    </source>
</evidence>
<reference evidence="3" key="2">
    <citation type="journal article" date="2016" name="Genome Announc.">
        <title>Draft Genome Sequences of Two Novel Amoeba-Resistant Intranuclear Bacteria, 'Candidatus Berkiella cookevillensis' and 'Candidatus Berkiella aquae'.</title>
        <authorList>
            <person name="Mehari Y.T."/>
            <person name="Arivett B.A."/>
            <person name="Farone A.L."/>
            <person name="Gunderson J.H."/>
            <person name="Farone M.B."/>
        </authorList>
    </citation>
    <scope>NUCLEOTIDE SEQUENCE</scope>
    <source>
        <strain evidence="3">HT99</strain>
    </source>
</reference>
<name>A0A0Q9YM29_9GAMM</name>
<dbReference type="AlphaFoldDB" id="A0A0Q9YM29"/>
<proteinExistence type="predicted"/>
<evidence type="ECO:0000313" key="4">
    <source>
        <dbReference type="Proteomes" id="UP000051497"/>
    </source>
</evidence>
<evidence type="ECO:0000313" key="2">
    <source>
        <dbReference type="EMBL" id="KRG21798.1"/>
    </source>
</evidence>
<protein>
    <recommendedName>
        <fullName evidence="5">DUF5666 domain-containing protein</fullName>
    </recommendedName>
</protein>
<gene>
    <name evidence="3" type="ORF">HT99x_003645</name>
    <name evidence="2" type="ORF">HT99x_00990</name>
</gene>